<reference evidence="3 4" key="1">
    <citation type="submission" date="2014-04" db="EMBL/GenBank/DDBJ databases">
        <title>Evolutionary Origins and Diversification of the Mycorrhizal Mutualists.</title>
        <authorList>
            <consortium name="DOE Joint Genome Institute"/>
            <consortium name="Mycorrhizal Genomics Consortium"/>
            <person name="Kohler A."/>
            <person name="Kuo A."/>
            <person name="Nagy L.G."/>
            <person name="Floudas D."/>
            <person name="Copeland A."/>
            <person name="Barry K.W."/>
            <person name="Cichocki N."/>
            <person name="Veneault-Fourrey C."/>
            <person name="LaButti K."/>
            <person name="Lindquist E.A."/>
            <person name="Lipzen A."/>
            <person name="Lundell T."/>
            <person name="Morin E."/>
            <person name="Murat C."/>
            <person name="Riley R."/>
            <person name="Ohm R."/>
            <person name="Sun H."/>
            <person name="Tunlid A."/>
            <person name="Henrissat B."/>
            <person name="Grigoriev I.V."/>
            <person name="Hibbett D.S."/>
            <person name="Martin F."/>
        </authorList>
    </citation>
    <scope>NUCLEOTIDE SEQUENCE [LARGE SCALE GENOMIC DNA]</scope>
    <source>
        <strain evidence="3 4">MD-312</strain>
    </source>
</reference>
<evidence type="ECO:0000313" key="3">
    <source>
        <dbReference type="EMBL" id="KIJ62240.1"/>
    </source>
</evidence>
<dbReference type="Proteomes" id="UP000053820">
    <property type="component" value="Unassembled WGS sequence"/>
</dbReference>
<feature type="region of interest" description="Disordered" evidence="1">
    <location>
        <begin position="1"/>
        <end position="166"/>
    </location>
</feature>
<feature type="compositionally biased region" description="Low complexity" evidence="1">
    <location>
        <begin position="100"/>
        <end position="120"/>
    </location>
</feature>
<feature type="compositionally biased region" description="Polar residues" evidence="1">
    <location>
        <begin position="202"/>
        <end position="219"/>
    </location>
</feature>
<evidence type="ECO:0000313" key="4">
    <source>
        <dbReference type="Proteomes" id="UP000053820"/>
    </source>
</evidence>
<dbReference type="EMBL" id="KN839856">
    <property type="protein sequence ID" value="KIJ62240.1"/>
    <property type="molecule type" value="Genomic_DNA"/>
</dbReference>
<evidence type="ECO:0000256" key="2">
    <source>
        <dbReference type="SAM" id="Phobius"/>
    </source>
</evidence>
<keyword evidence="4" id="KW-1185">Reference proteome</keyword>
<organism evidence="3 4">
    <name type="scientific">Hydnomerulius pinastri MD-312</name>
    <dbReference type="NCBI Taxonomy" id="994086"/>
    <lineage>
        <taxon>Eukaryota</taxon>
        <taxon>Fungi</taxon>
        <taxon>Dikarya</taxon>
        <taxon>Basidiomycota</taxon>
        <taxon>Agaricomycotina</taxon>
        <taxon>Agaricomycetes</taxon>
        <taxon>Agaricomycetidae</taxon>
        <taxon>Boletales</taxon>
        <taxon>Boletales incertae sedis</taxon>
        <taxon>Leucogyrophana</taxon>
    </lineage>
</organism>
<dbReference type="OrthoDB" id="3254104at2759"/>
<feature type="transmembrane region" description="Helical" evidence="2">
    <location>
        <begin position="515"/>
        <end position="538"/>
    </location>
</feature>
<sequence>MYASASGYRTPGRPRQRSRTQSDPGHPYVTAAPYTVQWPAPARRTTEPMPMGMSGMSQRSPSRSSSVERTGDPFVPHPGSLLAQYQMSGSPAGTGPSVASTPVSPRSQSPQRSGHQRSSSKQGSIRMPQAPLIKDVPQPSRTALNTPPVMPTPQLTGLGQQGSGYAPAFPVPQQQIPPAFPAPTPFQGAAMAHQGSYQSVVQQHQFSAQQNASATQLTHHASYGGSADAPRPSGHHHSNSYHSTHHRSRSRPPSAASHRYASSITQPVYGHGSSATLNASKTSLNAGGTPPKSHHVSSPPPGVSASSNRNGANPSNNIQSGSQGRSRSRTRPNAASTTTATTTTAHSSKLKETQSSAPAPTPAAKDIHHTTQRPAFPAGFSGQTQTRYVNMLLALDDIPPLFNLLASFFTWILLAGFVLFPGTFASWKNQPAGDTESQILGLIDNIPLYVIAWVCTGIGATGMLWLWWRWQNNYIWVTNRIFVPGLLNSLAGVISTLTSVYGAQAGTFSTTAKSTIIVTGAVAVICGLLMLIYQFWLLGNIKKEHDRQVGVERAGRHGEGVLGEKKTSRRREV</sequence>
<evidence type="ECO:0000256" key="1">
    <source>
        <dbReference type="SAM" id="MobiDB-lite"/>
    </source>
</evidence>
<dbReference type="HOGENOM" id="CLU_037457_2_1_1"/>
<name>A0A0C9VVT7_9AGAM</name>
<gene>
    <name evidence="3" type="ORF">HYDPIDRAFT_30509</name>
</gene>
<feature type="transmembrane region" description="Helical" evidence="2">
    <location>
        <begin position="401"/>
        <end position="426"/>
    </location>
</feature>
<feature type="compositionally biased region" description="Low complexity" evidence="1">
    <location>
        <begin position="48"/>
        <end position="65"/>
    </location>
</feature>
<feature type="compositionally biased region" description="Polar residues" evidence="1">
    <location>
        <begin position="273"/>
        <end position="286"/>
    </location>
</feature>
<proteinExistence type="predicted"/>
<feature type="compositionally biased region" description="Basic residues" evidence="1">
    <location>
        <begin position="233"/>
        <end position="250"/>
    </location>
</feature>
<keyword evidence="2" id="KW-0472">Membrane</keyword>
<keyword evidence="2" id="KW-0812">Transmembrane</keyword>
<feature type="compositionally biased region" description="Low complexity" evidence="1">
    <location>
        <begin position="319"/>
        <end position="347"/>
    </location>
</feature>
<accession>A0A0C9VVT7</accession>
<protein>
    <submittedName>
        <fullName evidence="3">Uncharacterized protein</fullName>
    </submittedName>
</protein>
<dbReference type="AlphaFoldDB" id="A0A0C9VVT7"/>
<feature type="compositionally biased region" description="Polar residues" evidence="1">
    <location>
        <begin position="308"/>
        <end position="318"/>
    </location>
</feature>
<feature type="compositionally biased region" description="Low complexity" evidence="1">
    <location>
        <begin position="251"/>
        <end position="263"/>
    </location>
</feature>
<feature type="region of interest" description="Disordered" evidence="1">
    <location>
        <begin position="202"/>
        <end position="366"/>
    </location>
</feature>
<keyword evidence="2" id="KW-1133">Transmembrane helix</keyword>
<feature type="transmembrane region" description="Helical" evidence="2">
    <location>
        <begin position="446"/>
        <end position="468"/>
    </location>
</feature>
<feature type="transmembrane region" description="Helical" evidence="2">
    <location>
        <begin position="480"/>
        <end position="503"/>
    </location>
</feature>